<reference evidence="2" key="1">
    <citation type="journal article" date="2023" name="G3 (Bethesda)">
        <title>Whole genome assembly and annotation of the endangered Caribbean coral Acropora cervicornis.</title>
        <authorList>
            <person name="Selwyn J.D."/>
            <person name="Vollmer S.V."/>
        </authorList>
    </citation>
    <scope>NUCLEOTIDE SEQUENCE</scope>
    <source>
        <strain evidence="2">K2</strain>
    </source>
</reference>
<proteinExistence type="predicted"/>
<evidence type="ECO:0000313" key="2">
    <source>
        <dbReference type="EMBL" id="KAK2569346.1"/>
    </source>
</evidence>
<comment type="caution">
    <text evidence="2">The sequence shown here is derived from an EMBL/GenBank/DDBJ whole genome shotgun (WGS) entry which is preliminary data.</text>
</comment>
<evidence type="ECO:0000313" key="3">
    <source>
        <dbReference type="Proteomes" id="UP001249851"/>
    </source>
</evidence>
<dbReference type="Proteomes" id="UP001249851">
    <property type="component" value="Unassembled WGS sequence"/>
</dbReference>
<reference evidence="2" key="2">
    <citation type="journal article" date="2023" name="Science">
        <title>Genomic signatures of disease resistance in endangered staghorn corals.</title>
        <authorList>
            <person name="Vollmer S.V."/>
            <person name="Selwyn J.D."/>
            <person name="Despard B.A."/>
            <person name="Roesel C.L."/>
        </authorList>
    </citation>
    <scope>NUCLEOTIDE SEQUENCE</scope>
    <source>
        <strain evidence="2">K2</strain>
    </source>
</reference>
<feature type="region of interest" description="Disordered" evidence="1">
    <location>
        <begin position="45"/>
        <end position="66"/>
    </location>
</feature>
<sequence length="231" mass="26160">MAHLLPYTELEKLEAVLASQELLAFESVDTSTCLGDEFDKSVRFRKPTTANESEQRERDNSKEKSTKYRVVGKRPSSLNTETYKLKLLDRSISTFVCCVTLQVLNFNIDNKLNTCNECLPRFCCLKGKRNVIFGLDSLNVSNNGSLVNLCLFVDALIVMLRSLLERTLCLNINTIVKCYFGKQKINILVGKSLYFKQLLSSKQAILRFTATNKRNFTQSLDTACLPHVVPV</sequence>
<keyword evidence="3" id="KW-1185">Reference proteome</keyword>
<protein>
    <submittedName>
        <fullName evidence="2">Uncharacterized protein</fullName>
    </submittedName>
</protein>
<gene>
    <name evidence="2" type="ORF">P5673_006265</name>
</gene>
<accession>A0AAD9QYC6</accession>
<name>A0AAD9QYC6_ACRCE</name>
<feature type="compositionally biased region" description="Basic and acidic residues" evidence="1">
    <location>
        <begin position="53"/>
        <end position="66"/>
    </location>
</feature>
<dbReference type="AlphaFoldDB" id="A0AAD9QYC6"/>
<evidence type="ECO:0000256" key="1">
    <source>
        <dbReference type="SAM" id="MobiDB-lite"/>
    </source>
</evidence>
<dbReference type="EMBL" id="JARQWQ010000010">
    <property type="protein sequence ID" value="KAK2569346.1"/>
    <property type="molecule type" value="Genomic_DNA"/>
</dbReference>
<organism evidence="2 3">
    <name type="scientific">Acropora cervicornis</name>
    <name type="common">Staghorn coral</name>
    <dbReference type="NCBI Taxonomy" id="6130"/>
    <lineage>
        <taxon>Eukaryota</taxon>
        <taxon>Metazoa</taxon>
        <taxon>Cnidaria</taxon>
        <taxon>Anthozoa</taxon>
        <taxon>Hexacorallia</taxon>
        <taxon>Scleractinia</taxon>
        <taxon>Astrocoeniina</taxon>
        <taxon>Acroporidae</taxon>
        <taxon>Acropora</taxon>
    </lineage>
</organism>